<dbReference type="GO" id="GO:0003677">
    <property type="term" value="F:DNA binding"/>
    <property type="evidence" value="ECO:0007669"/>
    <property type="project" value="UniProtKB-KW"/>
</dbReference>
<comment type="caution">
    <text evidence="5">The sequence shown here is derived from an EMBL/GenBank/DDBJ whole genome shotgun (WGS) entry which is preliminary data.</text>
</comment>
<dbReference type="PANTHER" id="PTHR46796">
    <property type="entry name" value="HTH-TYPE TRANSCRIPTIONAL ACTIVATOR RHAS-RELATED"/>
    <property type="match status" value="1"/>
</dbReference>
<dbReference type="InterPro" id="IPR009057">
    <property type="entry name" value="Homeodomain-like_sf"/>
</dbReference>
<dbReference type="InterPro" id="IPR050204">
    <property type="entry name" value="AraC_XylS_family_regulators"/>
</dbReference>
<dbReference type="SMART" id="SM00342">
    <property type="entry name" value="HTH_ARAC"/>
    <property type="match status" value="1"/>
</dbReference>
<evidence type="ECO:0000256" key="3">
    <source>
        <dbReference type="ARBA" id="ARBA00023163"/>
    </source>
</evidence>
<dbReference type="InterPro" id="IPR018060">
    <property type="entry name" value="HTH_AraC"/>
</dbReference>
<evidence type="ECO:0000313" key="5">
    <source>
        <dbReference type="EMBL" id="SXF97000.1"/>
    </source>
</evidence>
<evidence type="ECO:0000256" key="1">
    <source>
        <dbReference type="ARBA" id="ARBA00023015"/>
    </source>
</evidence>
<dbReference type="Pfam" id="PF20240">
    <property type="entry name" value="DUF6597"/>
    <property type="match status" value="1"/>
</dbReference>
<dbReference type="PROSITE" id="PS01124">
    <property type="entry name" value="HTH_ARAC_FAMILY_2"/>
    <property type="match status" value="1"/>
</dbReference>
<dbReference type="AlphaFoldDB" id="A0ABD7P9Q5"/>
<evidence type="ECO:0000313" key="6">
    <source>
        <dbReference type="Proteomes" id="UP000258928"/>
    </source>
</evidence>
<evidence type="ECO:0000256" key="2">
    <source>
        <dbReference type="ARBA" id="ARBA00023125"/>
    </source>
</evidence>
<name>A0ABD7P9Q5_KLEVA</name>
<organism evidence="5 6">
    <name type="scientific">Klebsiella variicola</name>
    <dbReference type="NCBI Taxonomy" id="244366"/>
    <lineage>
        <taxon>Bacteria</taxon>
        <taxon>Pseudomonadati</taxon>
        <taxon>Pseudomonadota</taxon>
        <taxon>Gammaproteobacteria</taxon>
        <taxon>Enterobacterales</taxon>
        <taxon>Enterobacteriaceae</taxon>
        <taxon>Klebsiella/Raoultella group</taxon>
        <taxon>Klebsiella</taxon>
        <taxon>Klebsiella pneumoniae complex</taxon>
    </lineage>
</organism>
<evidence type="ECO:0000259" key="4">
    <source>
        <dbReference type="PROSITE" id="PS01124"/>
    </source>
</evidence>
<protein>
    <submittedName>
        <fullName evidence="5">Transcriptional regulator</fullName>
    </submittedName>
</protein>
<dbReference type="Gene3D" id="1.10.10.60">
    <property type="entry name" value="Homeodomain-like"/>
    <property type="match status" value="1"/>
</dbReference>
<dbReference type="Proteomes" id="UP000258928">
    <property type="component" value="Unassembled WGS sequence"/>
</dbReference>
<dbReference type="PANTHER" id="PTHR46796:SF13">
    <property type="entry name" value="HTH-TYPE TRANSCRIPTIONAL ACTIVATOR RHAS"/>
    <property type="match status" value="1"/>
</dbReference>
<dbReference type="EMBL" id="UKAS01000013">
    <property type="protein sequence ID" value="SXF97000.1"/>
    <property type="molecule type" value="Genomic_DNA"/>
</dbReference>
<dbReference type="InterPro" id="IPR046532">
    <property type="entry name" value="DUF6597"/>
</dbReference>
<dbReference type="Pfam" id="PF12833">
    <property type="entry name" value="HTH_18"/>
    <property type="match status" value="1"/>
</dbReference>
<reference evidence="5 6" key="1">
    <citation type="submission" date="2018-08" db="EMBL/GenBank/DDBJ databases">
        <authorList>
            <consortium name="Pathogen Informatics"/>
        </authorList>
    </citation>
    <scope>NUCLEOTIDE SEQUENCE [LARGE SCALE GENOMIC DNA]</scope>
    <source>
        <strain evidence="5 6">EuSCAPE_TR218</strain>
    </source>
</reference>
<dbReference type="GO" id="GO:0006355">
    <property type="term" value="P:regulation of DNA-templated transcription"/>
    <property type="evidence" value="ECO:0007669"/>
    <property type="project" value="UniProtKB-ARBA"/>
</dbReference>
<accession>A0ABD7P9Q5</accession>
<keyword evidence="1" id="KW-0805">Transcription regulation</keyword>
<keyword evidence="2" id="KW-0238">DNA-binding</keyword>
<feature type="domain" description="HTH araC/xylS-type" evidence="4">
    <location>
        <begin position="131"/>
        <end position="232"/>
    </location>
</feature>
<dbReference type="SUPFAM" id="SSF46689">
    <property type="entry name" value="Homeodomain-like"/>
    <property type="match status" value="1"/>
</dbReference>
<gene>
    <name evidence="5" type="ORF">SAMEA3729809_03953</name>
</gene>
<keyword evidence="3" id="KW-0804">Transcription</keyword>
<sequence length="245" mass="28244">MASSPISHFYSFQVSDAPTMALAVPDGSIDIIFNCNRDNPTARVCGSTLLANKIELQQGQRYFGVRFMPGVMPDFLDLAAAELFGHEIGFDDAVPGMRKIFEQIVMNNDFRQQTDLFMQMFGSRLNRSSASLLLQIIDIILRCHGAIRIEQLEQKTLYTARYIQRIFHDNLGMSPKFFCCMVRFQYALFQMNHGTLVNFASMAQELGYADQSHFSREFKQFSTLTPKNYLSYIQTIRYQQRIQYL</sequence>
<proteinExistence type="predicted"/>